<protein>
    <submittedName>
        <fullName evidence="7">Branched-chain amino acid ABC transporter permease</fullName>
    </submittedName>
</protein>
<dbReference type="CDD" id="cd06580">
    <property type="entry name" value="TM_PBP1_transp_TpRbsC_like"/>
    <property type="match status" value="1"/>
</dbReference>
<feature type="transmembrane region" description="Helical" evidence="6">
    <location>
        <begin position="62"/>
        <end position="84"/>
    </location>
</feature>
<dbReference type="Proteomes" id="UP000030012">
    <property type="component" value="Unassembled WGS sequence"/>
</dbReference>
<keyword evidence="4 6" id="KW-1133">Transmembrane helix</keyword>
<name>A0A0A0I9C5_CLONO</name>
<feature type="transmembrane region" description="Helical" evidence="6">
    <location>
        <begin position="35"/>
        <end position="56"/>
    </location>
</feature>
<dbReference type="Pfam" id="PF02653">
    <property type="entry name" value="BPD_transp_2"/>
    <property type="match status" value="1"/>
</dbReference>
<evidence type="ECO:0000256" key="2">
    <source>
        <dbReference type="ARBA" id="ARBA00022475"/>
    </source>
</evidence>
<feature type="transmembrane region" description="Helical" evidence="6">
    <location>
        <begin position="270"/>
        <end position="288"/>
    </location>
</feature>
<keyword evidence="2" id="KW-1003">Cell membrane</keyword>
<dbReference type="PANTHER" id="PTHR43370">
    <property type="entry name" value="SUGAR ABC TRANSPORTER INTEGRAL MEMBRANE PROTEIN-RELATED"/>
    <property type="match status" value="1"/>
</dbReference>
<evidence type="ECO:0000313" key="7">
    <source>
        <dbReference type="EMBL" id="KGM98079.1"/>
    </source>
</evidence>
<feature type="transmembrane region" description="Helical" evidence="6">
    <location>
        <begin position="142"/>
        <end position="161"/>
    </location>
</feature>
<gene>
    <name evidence="7" type="ORF">Z968_00975</name>
</gene>
<keyword evidence="5 6" id="KW-0472">Membrane</keyword>
<evidence type="ECO:0000256" key="1">
    <source>
        <dbReference type="ARBA" id="ARBA00004651"/>
    </source>
</evidence>
<proteinExistence type="predicted"/>
<comment type="subcellular location">
    <subcellularLocation>
        <location evidence="1">Cell membrane</location>
        <topology evidence="1">Multi-pass membrane protein</topology>
    </subcellularLocation>
</comment>
<feature type="transmembrane region" description="Helical" evidence="6">
    <location>
        <begin position="191"/>
        <end position="213"/>
    </location>
</feature>
<evidence type="ECO:0000256" key="6">
    <source>
        <dbReference type="SAM" id="Phobius"/>
    </source>
</evidence>
<organism evidence="7 8">
    <name type="scientific">Clostridium novyi A str. 4552</name>
    <dbReference type="NCBI Taxonomy" id="1444289"/>
    <lineage>
        <taxon>Bacteria</taxon>
        <taxon>Bacillati</taxon>
        <taxon>Bacillota</taxon>
        <taxon>Clostridia</taxon>
        <taxon>Eubacteriales</taxon>
        <taxon>Clostridiaceae</taxon>
        <taxon>Clostridium</taxon>
    </lineage>
</organism>
<dbReference type="GO" id="GO:0005886">
    <property type="term" value="C:plasma membrane"/>
    <property type="evidence" value="ECO:0007669"/>
    <property type="project" value="UniProtKB-SubCell"/>
</dbReference>
<evidence type="ECO:0000256" key="4">
    <source>
        <dbReference type="ARBA" id="ARBA00022989"/>
    </source>
</evidence>
<feature type="transmembrane region" description="Helical" evidence="6">
    <location>
        <begin position="244"/>
        <end position="264"/>
    </location>
</feature>
<dbReference type="GO" id="GO:0022857">
    <property type="term" value="F:transmembrane transporter activity"/>
    <property type="evidence" value="ECO:0007669"/>
    <property type="project" value="InterPro"/>
</dbReference>
<keyword evidence="3 6" id="KW-0812">Transmembrane</keyword>
<evidence type="ECO:0000256" key="3">
    <source>
        <dbReference type="ARBA" id="ARBA00022692"/>
    </source>
</evidence>
<evidence type="ECO:0000313" key="8">
    <source>
        <dbReference type="Proteomes" id="UP000030012"/>
    </source>
</evidence>
<evidence type="ECO:0000256" key="5">
    <source>
        <dbReference type="ARBA" id="ARBA00023136"/>
    </source>
</evidence>
<sequence>MSNGIIVALIAGTLRMAAPLIFTALGGVFSEKSGVVNIGLEGMMIMGAFFGVLGTYKTGSPVIGVLCAMLAGGAISLVHAFLSINLRADQIISGTAINLFALALASFLIGPIFKTGGQTNVVEKLSYNLPGFLKNVPVLNNLNWFVIISLILVFVSNFVLYKTPFGLRVRAVGEHPGAADTMGINVYKMRYICVIISGVLAGLGGAALSIGMTPLYKEGMVAGRGFIALAAMIFGNWKPIGTMWACMLFAFGTSFQMIAQGFSINLPNEFYQSIPYILTMLALAGFIGKTEAPRADGKPYIKGQR</sequence>
<reference evidence="7 8" key="1">
    <citation type="submission" date="2014-01" db="EMBL/GenBank/DDBJ databases">
        <title>Plasmidome dynamics in the species complex Clostridium novyi sensu lato converts strains of independent lineages into distinctly different pathogens.</title>
        <authorList>
            <person name="Skarin H."/>
            <person name="Segerman B."/>
        </authorList>
    </citation>
    <scope>NUCLEOTIDE SEQUENCE [LARGE SCALE GENOMIC DNA]</scope>
    <source>
        <strain evidence="7 8">4552</strain>
    </source>
</reference>
<dbReference type="EMBL" id="JENJ01000003">
    <property type="protein sequence ID" value="KGM98079.1"/>
    <property type="molecule type" value="Genomic_DNA"/>
</dbReference>
<dbReference type="OrthoDB" id="9792579at2"/>
<dbReference type="InterPro" id="IPR001851">
    <property type="entry name" value="ABC_transp_permease"/>
</dbReference>
<dbReference type="PANTHER" id="PTHR43370:SF1">
    <property type="entry name" value="GUANOSINE ABC TRANSPORTER PERMEASE PROTEIN NUPQ"/>
    <property type="match status" value="1"/>
</dbReference>
<dbReference type="AlphaFoldDB" id="A0A0A0I9C5"/>
<comment type="caution">
    <text evidence="7">The sequence shown here is derived from an EMBL/GenBank/DDBJ whole genome shotgun (WGS) entry which is preliminary data.</text>
</comment>
<accession>A0A0A0I9C5</accession>
<feature type="transmembrane region" description="Helical" evidence="6">
    <location>
        <begin position="6"/>
        <end position="28"/>
    </location>
</feature>
<dbReference type="RefSeq" id="WP_039252129.1">
    <property type="nucleotide sequence ID" value="NZ_JENJ01000003.1"/>
</dbReference>
<feature type="transmembrane region" description="Helical" evidence="6">
    <location>
        <begin position="219"/>
        <end position="237"/>
    </location>
</feature>
<feature type="transmembrane region" description="Helical" evidence="6">
    <location>
        <begin position="91"/>
        <end position="113"/>
    </location>
</feature>